<gene>
    <name evidence="11" type="ORF">ONE63_000412</name>
</gene>
<dbReference type="InterPro" id="IPR013233">
    <property type="entry name" value="PIG-X/PBN1"/>
</dbReference>
<keyword evidence="4 10" id="KW-0337">GPI-anchor biosynthesis</keyword>
<comment type="subcellular location">
    <subcellularLocation>
        <location evidence="1 10">Endoplasmic reticulum membrane</location>
        <topology evidence="1 10">Single-pass membrane protein</topology>
    </subcellularLocation>
</comment>
<evidence type="ECO:0000256" key="10">
    <source>
        <dbReference type="RuleBase" id="RU366056"/>
    </source>
</evidence>
<evidence type="ECO:0000256" key="2">
    <source>
        <dbReference type="ARBA" id="ARBA00004687"/>
    </source>
</evidence>
<evidence type="ECO:0000256" key="9">
    <source>
        <dbReference type="ARBA" id="ARBA00023180"/>
    </source>
</evidence>
<protein>
    <recommendedName>
        <fullName evidence="10">Phosphatidylinositol-glycan biosynthesis class X protein</fullName>
    </recommendedName>
</protein>
<evidence type="ECO:0000256" key="3">
    <source>
        <dbReference type="ARBA" id="ARBA00010345"/>
    </source>
</evidence>
<comment type="similarity">
    <text evidence="3 10">Belongs to the PIGX family.</text>
</comment>
<dbReference type="GO" id="GO:0005789">
    <property type="term" value="C:endoplasmic reticulum membrane"/>
    <property type="evidence" value="ECO:0007669"/>
    <property type="project" value="UniProtKB-SubCell"/>
</dbReference>
<dbReference type="Proteomes" id="UP001075354">
    <property type="component" value="Chromosome 1"/>
</dbReference>
<organism evidence="11 12">
    <name type="scientific">Megalurothrips usitatus</name>
    <name type="common">bean blossom thrips</name>
    <dbReference type="NCBI Taxonomy" id="439358"/>
    <lineage>
        <taxon>Eukaryota</taxon>
        <taxon>Metazoa</taxon>
        <taxon>Ecdysozoa</taxon>
        <taxon>Arthropoda</taxon>
        <taxon>Hexapoda</taxon>
        <taxon>Insecta</taxon>
        <taxon>Pterygota</taxon>
        <taxon>Neoptera</taxon>
        <taxon>Paraneoptera</taxon>
        <taxon>Thysanoptera</taxon>
        <taxon>Terebrantia</taxon>
        <taxon>Thripoidea</taxon>
        <taxon>Thripidae</taxon>
        <taxon>Megalurothrips</taxon>
    </lineage>
</organism>
<comment type="caution">
    <text evidence="11">The sequence shown here is derived from an EMBL/GenBank/DDBJ whole genome shotgun (WGS) entry which is preliminary data.</text>
</comment>
<name>A0AAV7XYD1_9NEOP</name>
<dbReference type="PANTHER" id="PTHR28650">
    <property type="entry name" value="PHOSPHATIDYLINOSITOL-GLYCAN BIOSYNTHESIS CLASS X PROTEIN"/>
    <property type="match status" value="1"/>
</dbReference>
<reference evidence="11" key="1">
    <citation type="submission" date="2022-12" db="EMBL/GenBank/DDBJ databases">
        <title>Chromosome-level genome assembly of the bean flower thrips Megalurothrips usitatus.</title>
        <authorList>
            <person name="Ma L."/>
            <person name="Liu Q."/>
            <person name="Li H."/>
            <person name="Cai W."/>
        </authorList>
    </citation>
    <scope>NUCLEOTIDE SEQUENCE</scope>
    <source>
        <strain evidence="11">Cailab_2022a</strain>
    </source>
</reference>
<proteinExistence type="inferred from homology"/>
<evidence type="ECO:0000256" key="1">
    <source>
        <dbReference type="ARBA" id="ARBA00004389"/>
    </source>
</evidence>
<evidence type="ECO:0000256" key="4">
    <source>
        <dbReference type="ARBA" id="ARBA00022502"/>
    </source>
</evidence>
<keyword evidence="5 10" id="KW-0812">Transmembrane</keyword>
<dbReference type="Pfam" id="PF08320">
    <property type="entry name" value="PIG-X"/>
    <property type="match status" value="1"/>
</dbReference>
<keyword evidence="8 10" id="KW-0472">Membrane</keyword>
<keyword evidence="7 10" id="KW-1133">Transmembrane helix</keyword>
<dbReference type="AlphaFoldDB" id="A0AAV7XYD1"/>
<comment type="function">
    <text evidence="10">Stabilizing subunit of the glycosylphosphatidylinositol-mannosyltransferase I complex which catalyzes the transfer of the first mannose, via an alpha-1,4 bond from a dolichol-phosphate-mannose (Dol-P-Man) to the glucosaminyl acyl phosphatidylinositol (GlcN-(acyl)PI) intermediate to generate alpha-D-Man-(1-&gt;4)-alpha-D-GlcN-(1-&gt;6)-(1-radyl,2-acyl-sn-glycero-3-phospho)-2-acyl-inositol and participates in the sixth step of the glycosylphosphatidylinositol-anchor biosynthesis. Probably acts by stabilizing the mannosyltransferase PIGM.</text>
</comment>
<dbReference type="SMART" id="SM00780">
    <property type="entry name" value="PIG-X"/>
    <property type="match status" value="1"/>
</dbReference>
<evidence type="ECO:0000256" key="7">
    <source>
        <dbReference type="ARBA" id="ARBA00022989"/>
    </source>
</evidence>
<accession>A0AAV7XYD1</accession>
<dbReference type="InterPro" id="IPR040039">
    <property type="entry name" value="PIGX"/>
</dbReference>
<feature type="transmembrane region" description="Helical" evidence="10">
    <location>
        <begin position="246"/>
        <end position="270"/>
    </location>
</feature>
<keyword evidence="12" id="KW-1185">Reference proteome</keyword>
<keyword evidence="9" id="KW-0325">Glycoprotein</keyword>
<evidence type="ECO:0000313" key="11">
    <source>
        <dbReference type="EMBL" id="KAJ1531749.1"/>
    </source>
</evidence>
<dbReference type="GO" id="GO:0006506">
    <property type="term" value="P:GPI anchor biosynthetic process"/>
    <property type="evidence" value="ECO:0007669"/>
    <property type="project" value="UniProtKB-KW"/>
</dbReference>
<sequence length="274" mass="30445">MAVHCNLLKCLFECVVFYFQVRQVGTNRSFPWGFAILCLLPVLHNVVGSRSSFEEQSSSCGLHATIVRQVEREGFHRELGSLIELVAQNPLEWQNCTIALQETIPSGLYVNQDQLMDLERQGTLTACPETFVDVEASQWHSEAFTVLVYSALQTAHNLLYAHLRMPIHLRYHAPTESGGYAAVFVPPPKLMIRCSNEITCGRKDSYFSAPCDGCSGPQCSWLQLPFSTNTPKDGLRVMVPVGNKSLLSIVNAVTFLVTGGGCLYILSILVSTWR</sequence>
<evidence type="ECO:0000256" key="8">
    <source>
        <dbReference type="ARBA" id="ARBA00023136"/>
    </source>
</evidence>
<dbReference type="PANTHER" id="PTHR28650:SF1">
    <property type="entry name" value="PHOSPHATIDYLINOSITOL-GLYCAN BIOSYNTHESIS CLASS X PROTEIN"/>
    <property type="match status" value="1"/>
</dbReference>
<evidence type="ECO:0000313" key="12">
    <source>
        <dbReference type="Proteomes" id="UP001075354"/>
    </source>
</evidence>
<evidence type="ECO:0000256" key="5">
    <source>
        <dbReference type="ARBA" id="ARBA00022692"/>
    </source>
</evidence>
<comment type="pathway">
    <text evidence="2 10">Glycolipid biosynthesis; glycosylphosphatidylinositol-anchor biosynthesis.</text>
</comment>
<dbReference type="EMBL" id="JAPTSV010000001">
    <property type="protein sequence ID" value="KAJ1531749.1"/>
    <property type="molecule type" value="Genomic_DNA"/>
</dbReference>
<keyword evidence="6 10" id="KW-0256">Endoplasmic reticulum</keyword>
<evidence type="ECO:0000256" key="6">
    <source>
        <dbReference type="ARBA" id="ARBA00022824"/>
    </source>
</evidence>